<accession>A0A8S1IRD8</accession>
<feature type="region of interest" description="Disordered" evidence="1">
    <location>
        <begin position="1166"/>
        <end position="1202"/>
    </location>
</feature>
<reference evidence="2" key="1">
    <citation type="submission" date="2020-12" db="EMBL/GenBank/DDBJ databases">
        <authorList>
            <person name="Iha C."/>
        </authorList>
    </citation>
    <scope>NUCLEOTIDE SEQUENCE</scope>
</reference>
<dbReference type="Proteomes" id="UP000708148">
    <property type="component" value="Unassembled WGS sequence"/>
</dbReference>
<feature type="compositionally biased region" description="Basic and acidic residues" evidence="1">
    <location>
        <begin position="1187"/>
        <end position="1196"/>
    </location>
</feature>
<dbReference type="EMBL" id="CAJHUC010000647">
    <property type="protein sequence ID" value="CAD7697364.1"/>
    <property type="molecule type" value="Genomic_DNA"/>
</dbReference>
<keyword evidence="3" id="KW-1185">Reference proteome</keyword>
<evidence type="ECO:0000256" key="1">
    <source>
        <dbReference type="SAM" id="MobiDB-lite"/>
    </source>
</evidence>
<feature type="compositionally biased region" description="Polar residues" evidence="1">
    <location>
        <begin position="1215"/>
        <end position="1236"/>
    </location>
</feature>
<feature type="compositionally biased region" description="Basic and acidic residues" evidence="1">
    <location>
        <begin position="1074"/>
        <end position="1083"/>
    </location>
</feature>
<feature type="region of interest" description="Disordered" evidence="1">
    <location>
        <begin position="193"/>
        <end position="212"/>
    </location>
</feature>
<feature type="compositionally biased region" description="Polar residues" evidence="1">
    <location>
        <begin position="851"/>
        <end position="870"/>
    </location>
</feature>
<feature type="region of interest" description="Disordered" evidence="1">
    <location>
        <begin position="141"/>
        <end position="160"/>
    </location>
</feature>
<feature type="region of interest" description="Disordered" evidence="1">
    <location>
        <begin position="480"/>
        <end position="506"/>
    </location>
</feature>
<feature type="region of interest" description="Disordered" evidence="1">
    <location>
        <begin position="1037"/>
        <end position="1083"/>
    </location>
</feature>
<feature type="region of interest" description="Disordered" evidence="1">
    <location>
        <begin position="813"/>
        <end position="873"/>
    </location>
</feature>
<feature type="compositionally biased region" description="Polar residues" evidence="1">
    <location>
        <begin position="894"/>
        <end position="908"/>
    </location>
</feature>
<protein>
    <submittedName>
        <fullName evidence="2">Uncharacterized protein</fullName>
    </submittedName>
</protein>
<feature type="compositionally biased region" description="Low complexity" evidence="1">
    <location>
        <begin position="151"/>
        <end position="160"/>
    </location>
</feature>
<evidence type="ECO:0000313" key="2">
    <source>
        <dbReference type="EMBL" id="CAD7697364.1"/>
    </source>
</evidence>
<feature type="compositionally biased region" description="Polar residues" evidence="1">
    <location>
        <begin position="388"/>
        <end position="398"/>
    </location>
</feature>
<sequence length="1536" mass="165215">MYTLTNEGGLSPREPVDRMEPGISVASDEAARPVVAPCHRRAMSENLERELLCACGARKRKAPYFGCEGMRGGNRHSPSPLGPRNGFSRDWRHMVGMDKDAKPSHGFGADARGLAVWPLWRPSLGSPRDAGYSSISASSDSHCFSSEHQEGPSSSSVSNSQVQRLSQMLWSAGSVGSVDSLVGAIRTQEALDPSRSVEEECGSSTLSAQDPWLPDVEHSEGCRVASPTDDSKVCVPPVPTEGANCSHAASQVNGCQGCHATSSTDAFEGSSANMPVDANECSHTVSECCEGCLADSPVDGCKGSQTSSVGDGSEGCRAASLIDCAEGIQAALLVQDNGSKEELERMPSIVLGSGSCEAEPEKLQLWTPGGHPDNVRWEPWMAEEDTPTTRYASATSKEGLQENDETKSSVVLDSGSCELEPDNLKLWMSGDVPLRLAWESWVSDGDTVGTCSVSLTSRSGRGRGLVCEDDDQREVDSDELWTAPRPSDSSSKVQDVTGGGTNKEELQNDVPKVCESPLGSVDSVELWTAPLQSDSCQADVVARWGINNEVLQEVETECKEPHALFRLGEGSEQESQFQLEVGSAQAQNDGQQGEVLSGKDQPKTFMVSILDSGVCDEDVDFEAMHMGSVGMETEPAGQCLLLEEQEVGVRRQGNFNNGVAGKGSLTVAGHHRSNTKPWAGRDSSEDSPGSLAGNHQVGHFGRIKCRGLMMGEVSESRPDWEEANEGEEIEEPLTARGLVTSGSFSAEAQGARGGRMSLWENIDLTDPSFCSESDNVESRGSSVDGLEDRAVMASHRSPGSTFLGKASGDADAEVSIGMSDDSDGYQTAQSHQSESCSHRYGYPGDRASAHVGSTSWEQLQEATAAPNTMKVTRGNPRERTEVDCYIYEDDTDHGSQSPMTNASVTPVSTAPHHHRSSTGSTSWERMDDDLMLSGGTVRMDDTLMLSGGTVRGLSSDSSQDDDQRTPVWSVGSRELATLDARSPPWGETCEPEMADITEVCGGFTMSHRGDPLESLLDCPSAVGHKRLQTVLEESVMSEDMLSDDHQTCGDSSSKELDEGVVPGVTPQGLQDQGQEERSPQRKEETALRRFFCPDFIRCRTARSRSDSVASGTRSALDGQAVDLQATLLDVEDRCKSAPCKVSGVFDGFFSIDSEVSEFFVQPASALDGEAAPSDRPDSRQSDPSARGSKEQKHETSSESASPSILRWLRSKLTLRSSPTSSSEGTLIGSVSEQQSTMERKSSSFRTASDKGSDATSSISLSDMPALSSQGVGGPEMYDVVLNSDIYESNPIEYGPEGPIQLYSMMRPRLRSLGVNVDKWDALSGQPVPVIDFFDCILEEADNMGIDLFSIMEETAGQDHSLVIAIREALYRAPLSEDGDKNSSNKFEKEDDRGSEQWQIEVESKNGAPTNGSGEQEDLGVGRYSMDVLDALSECGINAMFFDRDMSQFGSEAEYYCHMADCLKSEGVTLTPALVERLGETHPLSMAMVSEQSVALLKGMDAPAPQPMRITMQTSFGATLSSHGWEWQRFGLGIHNH</sequence>
<feature type="region of interest" description="Disordered" evidence="1">
    <location>
        <begin position="660"/>
        <end position="696"/>
    </location>
</feature>
<feature type="compositionally biased region" description="Basic and acidic residues" evidence="1">
    <location>
        <begin position="1042"/>
        <end position="1057"/>
    </location>
</feature>
<comment type="caution">
    <text evidence="2">The sequence shown here is derived from an EMBL/GenBank/DDBJ whole genome shotgun (WGS) entry which is preliminary data.</text>
</comment>
<proteinExistence type="predicted"/>
<feature type="compositionally biased region" description="Basic and acidic residues" evidence="1">
    <location>
        <begin position="1377"/>
        <end position="1394"/>
    </location>
</feature>
<feature type="region of interest" description="Disordered" evidence="1">
    <location>
        <begin position="384"/>
        <end position="409"/>
    </location>
</feature>
<feature type="region of interest" description="Disordered" evidence="1">
    <location>
        <begin position="1376"/>
        <end position="1396"/>
    </location>
</feature>
<evidence type="ECO:0000313" key="3">
    <source>
        <dbReference type="Proteomes" id="UP000708148"/>
    </source>
</evidence>
<feature type="region of interest" description="Disordered" evidence="1">
    <location>
        <begin position="890"/>
        <end position="926"/>
    </location>
</feature>
<feature type="region of interest" description="Disordered" evidence="1">
    <location>
        <begin position="1215"/>
        <end position="1269"/>
    </location>
</feature>
<organism evidence="2 3">
    <name type="scientific">Ostreobium quekettii</name>
    <dbReference type="NCBI Taxonomy" id="121088"/>
    <lineage>
        <taxon>Eukaryota</taxon>
        <taxon>Viridiplantae</taxon>
        <taxon>Chlorophyta</taxon>
        <taxon>core chlorophytes</taxon>
        <taxon>Ulvophyceae</taxon>
        <taxon>TCBD clade</taxon>
        <taxon>Bryopsidales</taxon>
        <taxon>Ostreobineae</taxon>
        <taxon>Ostreobiaceae</taxon>
        <taxon>Ostreobium</taxon>
    </lineage>
</organism>
<feature type="region of interest" description="Disordered" evidence="1">
    <location>
        <begin position="948"/>
        <end position="968"/>
    </location>
</feature>
<feature type="compositionally biased region" description="Polar residues" evidence="1">
    <location>
        <begin position="824"/>
        <end position="835"/>
    </location>
</feature>
<name>A0A8S1IRD8_9CHLO</name>
<feature type="compositionally biased region" description="Basic and acidic residues" evidence="1">
    <location>
        <begin position="1237"/>
        <end position="1252"/>
    </location>
</feature>
<gene>
    <name evidence="2" type="ORF">OSTQU699_LOCUS2724</name>
</gene>